<dbReference type="InterPro" id="IPR013497">
    <property type="entry name" value="Topo_IA_cen"/>
</dbReference>
<keyword evidence="7" id="KW-0238">DNA-binding</keyword>
<dbReference type="GO" id="GO:0006265">
    <property type="term" value="P:DNA topological change"/>
    <property type="evidence" value="ECO:0007669"/>
    <property type="project" value="InterPro"/>
</dbReference>
<evidence type="ECO:0000256" key="3">
    <source>
        <dbReference type="ARBA" id="ARBA00012891"/>
    </source>
</evidence>
<gene>
    <name evidence="15" type="ORF">DSM101010T_28140</name>
</gene>
<evidence type="ECO:0000313" key="15">
    <source>
        <dbReference type="EMBL" id="GFM34449.1"/>
    </source>
</evidence>
<dbReference type="CDD" id="cd03362">
    <property type="entry name" value="TOPRIM_TopoIA_TopoIII"/>
    <property type="match status" value="1"/>
</dbReference>
<keyword evidence="5" id="KW-0460">Magnesium</keyword>
<dbReference type="PROSITE" id="PS00396">
    <property type="entry name" value="TOPO_IA_1"/>
    <property type="match status" value="1"/>
</dbReference>
<dbReference type="EC" id="5.6.2.1" evidence="3"/>
<evidence type="ECO:0000256" key="5">
    <source>
        <dbReference type="ARBA" id="ARBA00022842"/>
    </source>
</evidence>
<sequence length="776" mass="86865">MSKTLIIAEKPSVAREIAPLVNATGRRDGYMEGPTHLVSWAVGHLVGIAEPEDQHEAWKGKWSLEQLPIIPPKFKLAVLNEGRKQFAVLNRLLNLDEVDTVINATDAGREGELIFRRIYLMAECSKPVKRFWANDMTEEGLKKSLAKLLPDSNKRNLGLASFARAEADWLIGMNFSRIFTIKANSLVSVGRVQTPVLKLMADRRREIEHFVPQNYWTVEGSFGKGAAPADEQREPPFAATWHQPPELSETRINKEEQANHIVHECEGKDGVVDSTTSRKGSTKPPLPFDLTTLQREANTRFGYSAKDTLTIAQALYEQKKLLTYPRTDSRHLTKELFAEILNYFRAIYHLYPDETVPAVGRIRDGKKFPCVDDKKVTDHHAIIPTANKADLDRLSAEERNIYDMVCRRFIAAFSAEATFSSSTVHIVVEGHTFIAKGKVFKDRGWLLVEPWRAAEDNPLPSLRKGSKVTTEAVNAVRRQTKAPAHFTDASLLAAMETAGKFVEDEELRNAMKERGLGTPATRAQIIETLLSRHYVDKDGKKLICSERGLEVADIVSALLPEVASPEMTGLWEKKLKDIEAAQYTYPDFMREIRTMVSRGIGHIKGRSVASIIVAAKARSMPAREPDGKCPLCGGEIVEREKGFSCSRWKREDGGCLFVIWKTMFGRELPPEIIRELLETGRTAEPLDFVSRAGKPYTARLVLEEGQVKPEFVNDRAPRTHAPERETSSGSEIPDEAAPSCNTDQPLEEARFAHNDFSAMQEQSEDSETPPPGSEEA</sequence>
<organism evidence="15 16">
    <name type="scientific">Desulfovibrio subterraneus</name>
    <dbReference type="NCBI Taxonomy" id="2718620"/>
    <lineage>
        <taxon>Bacteria</taxon>
        <taxon>Pseudomonadati</taxon>
        <taxon>Thermodesulfobacteriota</taxon>
        <taxon>Desulfovibrionia</taxon>
        <taxon>Desulfovibrionales</taxon>
        <taxon>Desulfovibrionaceae</taxon>
        <taxon>Desulfovibrio</taxon>
    </lineage>
</organism>
<dbReference type="Gene3D" id="3.40.50.140">
    <property type="match status" value="1"/>
</dbReference>
<dbReference type="PRINTS" id="PR00417">
    <property type="entry name" value="PRTPISMRASEI"/>
</dbReference>
<keyword evidence="4" id="KW-0479">Metal-binding</keyword>
<dbReference type="GO" id="GO:0043597">
    <property type="term" value="C:cytoplasmic replication fork"/>
    <property type="evidence" value="ECO:0007669"/>
    <property type="project" value="TreeGrafter"/>
</dbReference>
<evidence type="ECO:0000256" key="12">
    <source>
        <dbReference type="ARBA" id="ARBA00032877"/>
    </source>
</evidence>
<dbReference type="InterPro" id="IPR006171">
    <property type="entry name" value="TOPRIM_dom"/>
</dbReference>
<dbReference type="GO" id="GO:0006310">
    <property type="term" value="P:DNA recombination"/>
    <property type="evidence" value="ECO:0007669"/>
    <property type="project" value="TreeGrafter"/>
</dbReference>
<proteinExistence type="inferred from homology"/>
<dbReference type="SMART" id="SM00436">
    <property type="entry name" value="TOP1Bc"/>
    <property type="match status" value="1"/>
</dbReference>
<evidence type="ECO:0000256" key="1">
    <source>
        <dbReference type="ARBA" id="ARBA00000213"/>
    </source>
</evidence>
<dbReference type="InterPro" id="IPR013824">
    <property type="entry name" value="Topo_IA_cen_sub1"/>
</dbReference>
<feature type="region of interest" description="Disordered" evidence="13">
    <location>
        <begin position="710"/>
        <end position="776"/>
    </location>
</feature>
<evidence type="ECO:0000313" key="16">
    <source>
        <dbReference type="Proteomes" id="UP000503840"/>
    </source>
</evidence>
<evidence type="ECO:0000256" key="10">
    <source>
        <dbReference type="ARBA" id="ARBA00031985"/>
    </source>
</evidence>
<name>A0A7J0BLC7_9BACT</name>
<dbReference type="InterPro" id="IPR034144">
    <property type="entry name" value="TOPRIM_TopoIII"/>
</dbReference>
<dbReference type="Pfam" id="PF01131">
    <property type="entry name" value="Topoisom_bac"/>
    <property type="match status" value="1"/>
</dbReference>
<evidence type="ECO:0000256" key="8">
    <source>
        <dbReference type="ARBA" id="ARBA00023235"/>
    </source>
</evidence>
<dbReference type="GO" id="GO:0003677">
    <property type="term" value="F:DNA binding"/>
    <property type="evidence" value="ECO:0007669"/>
    <property type="project" value="UniProtKB-KW"/>
</dbReference>
<accession>A0A7J0BLC7</accession>
<evidence type="ECO:0000256" key="2">
    <source>
        <dbReference type="ARBA" id="ARBA00009446"/>
    </source>
</evidence>
<dbReference type="PANTHER" id="PTHR11390">
    <property type="entry name" value="PROKARYOTIC DNA TOPOISOMERASE"/>
    <property type="match status" value="1"/>
</dbReference>
<evidence type="ECO:0000256" key="6">
    <source>
        <dbReference type="ARBA" id="ARBA00023029"/>
    </source>
</evidence>
<keyword evidence="6" id="KW-0799">Topoisomerase</keyword>
<dbReference type="EMBL" id="BLVO01000013">
    <property type="protein sequence ID" value="GFM34449.1"/>
    <property type="molecule type" value="Genomic_DNA"/>
</dbReference>
<keyword evidence="8" id="KW-0413">Isomerase</keyword>
<dbReference type="RefSeq" id="WP_174406041.1">
    <property type="nucleotide sequence ID" value="NZ_BLVO01000013.1"/>
</dbReference>
<evidence type="ECO:0000259" key="14">
    <source>
        <dbReference type="PROSITE" id="PS52039"/>
    </source>
</evidence>
<dbReference type="InterPro" id="IPR023406">
    <property type="entry name" value="Topo_IA_AS"/>
</dbReference>
<evidence type="ECO:0000256" key="9">
    <source>
        <dbReference type="ARBA" id="ARBA00030003"/>
    </source>
</evidence>
<dbReference type="Gene3D" id="2.70.20.10">
    <property type="entry name" value="Topoisomerase I, domain 3"/>
    <property type="match status" value="1"/>
</dbReference>
<dbReference type="PROSITE" id="PS52039">
    <property type="entry name" value="TOPO_IA_2"/>
    <property type="match status" value="1"/>
</dbReference>
<comment type="catalytic activity">
    <reaction evidence="1">
        <text>ATP-independent breakage of single-stranded DNA, followed by passage and rejoining.</text>
        <dbReference type="EC" id="5.6.2.1"/>
    </reaction>
</comment>
<evidence type="ECO:0000256" key="7">
    <source>
        <dbReference type="ARBA" id="ARBA00023125"/>
    </source>
</evidence>
<dbReference type="InterPro" id="IPR013826">
    <property type="entry name" value="Topo_IA_cen_sub3"/>
</dbReference>
<feature type="domain" description="Topo IA-type catalytic" evidence="14">
    <location>
        <begin position="154"/>
        <end position="600"/>
    </location>
</feature>
<dbReference type="Pfam" id="PF01751">
    <property type="entry name" value="Toprim"/>
    <property type="match status" value="1"/>
</dbReference>
<dbReference type="InterPro" id="IPR000380">
    <property type="entry name" value="Topo_IA"/>
</dbReference>
<dbReference type="AlphaFoldDB" id="A0A7J0BLC7"/>
<dbReference type="NCBIfam" id="TIGR01056">
    <property type="entry name" value="topB"/>
    <property type="match status" value="1"/>
</dbReference>
<keyword evidence="16" id="KW-1185">Reference proteome</keyword>
<evidence type="ECO:0000256" key="13">
    <source>
        <dbReference type="SAM" id="MobiDB-lite"/>
    </source>
</evidence>
<dbReference type="InterPro" id="IPR013825">
    <property type="entry name" value="Topo_IA_cen_sub2"/>
</dbReference>
<dbReference type="GO" id="GO:0003917">
    <property type="term" value="F:DNA topoisomerase type I (single strand cut, ATP-independent) activity"/>
    <property type="evidence" value="ECO:0007669"/>
    <property type="project" value="UniProtKB-EC"/>
</dbReference>
<dbReference type="InterPro" id="IPR003601">
    <property type="entry name" value="Topo_IA_2"/>
</dbReference>
<comment type="caution">
    <text evidence="15">The sequence shown here is derived from an EMBL/GenBank/DDBJ whole genome shotgun (WGS) entry which is preliminary data.</text>
</comment>
<dbReference type="GO" id="GO:0046872">
    <property type="term" value="F:metal ion binding"/>
    <property type="evidence" value="ECO:0007669"/>
    <property type="project" value="UniProtKB-KW"/>
</dbReference>
<dbReference type="SMART" id="SM00493">
    <property type="entry name" value="TOPRIM"/>
    <property type="match status" value="1"/>
</dbReference>
<protein>
    <recommendedName>
        <fullName evidence="3">DNA topoisomerase</fullName>
        <ecNumber evidence="3">5.6.2.1</ecNumber>
    </recommendedName>
    <alternativeName>
        <fullName evidence="12">Omega-protein</fullName>
    </alternativeName>
    <alternativeName>
        <fullName evidence="11">Relaxing enzyme</fullName>
    </alternativeName>
    <alternativeName>
        <fullName evidence="9">Swivelase</fullName>
    </alternativeName>
    <alternativeName>
        <fullName evidence="10">Untwisting enzyme</fullName>
    </alternativeName>
</protein>
<dbReference type="CDD" id="cd00186">
    <property type="entry name" value="TOP1Ac"/>
    <property type="match status" value="1"/>
</dbReference>
<dbReference type="Gene3D" id="1.10.460.10">
    <property type="entry name" value="Topoisomerase I, domain 2"/>
    <property type="match status" value="1"/>
</dbReference>
<dbReference type="Gene3D" id="1.10.290.10">
    <property type="entry name" value="Topoisomerase I, domain 4"/>
    <property type="match status" value="1"/>
</dbReference>
<dbReference type="PANTHER" id="PTHR11390:SF21">
    <property type="entry name" value="DNA TOPOISOMERASE 3-ALPHA"/>
    <property type="match status" value="1"/>
</dbReference>
<dbReference type="InterPro" id="IPR023405">
    <property type="entry name" value="Topo_IA_core_domain"/>
</dbReference>
<evidence type="ECO:0000256" key="11">
    <source>
        <dbReference type="ARBA" id="ARBA00032235"/>
    </source>
</evidence>
<feature type="compositionally biased region" description="Basic and acidic residues" evidence="13">
    <location>
        <begin position="710"/>
        <end position="726"/>
    </location>
</feature>
<dbReference type="NCBIfam" id="NF005829">
    <property type="entry name" value="PRK07726.1"/>
    <property type="match status" value="1"/>
</dbReference>
<dbReference type="SUPFAM" id="SSF56712">
    <property type="entry name" value="Prokaryotic type I DNA topoisomerase"/>
    <property type="match status" value="1"/>
</dbReference>
<dbReference type="InterPro" id="IPR005738">
    <property type="entry name" value="TopoIII"/>
</dbReference>
<dbReference type="Proteomes" id="UP000503840">
    <property type="component" value="Unassembled WGS sequence"/>
</dbReference>
<comment type="similarity">
    <text evidence="2">Belongs to the type IA topoisomerase family.</text>
</comment>
<evidence type="ECO:0000256" key="4">
    <source>
        <dbReference type="ARBA" id="ARBA00022723"/>
    </source>
</evidence>
<dbReference type="Pfam" id="PF13342">
    <property type="entry name" value="Toprim_Crpt"/>
    <property type="match status" value="1"/>
</dbReference>
<dbReference type="InterPro" id="IPR003602">
    <property type="entry name" value="Topo_IA_DNA-bd_dom"/>
</dbReference>
<dbReference type="GO" id="GO:0006281">
    <property type="term" value="P:DNA repair"/>
    <property type="evidence" value="ECO:0007669"/>
    <property type="project" value="TreeGrafter"/>
</dbReference>
<dbReference type="SMART" id="SM00437">
    <property type="entry name" value="TOP1Ac"/>
    <property type="match status" value="1"/>
</dbReference>
<reference evidence="15 16" key="1">
    <citation type="submission" date="2020-05" db="EMBL/GenBank/DDBJ databases">
        <title>Draft genome sequence of Desulfovibrio sp. strain HN2T.</title>
        <authorList>
            <person name="Ueno A."/>
            <person name="Tamazawa S."/>
            <person name="Tamamura S."/>
            <person name="Murakami T."/>
            <person name="Kiyama T."/>
            <person name="Inomata H."/>
            <person name="Amano Y."/>
            <person name="Miyakawa K."/>
            <person name="Tamaki H."/>
            <person name="Naganuma T."/>
            <person name="Kaneko K."/>
        </authorList>
    </citation>
    <scope>NUCLEOTIDE SEQUENCE [LARGE SCALE GENOMIC DNA]</scope>
    <source>
        <strain evidence="15 16">HN2</strain>
    </source>
</reference>
<dbReference type="InterPro" id="IPR025589">
    <property type="entry name" value="Toprim_C_rpt"/>
</dbReference>